<evidence type="ECO:0000256" key="14">
    <source>
        <dbReference type="ARBA" id="ARBA00058985"/>
    </source>
</evidence>
<dbReference type="InterPro" id="IPR036420">
    <property type="entry name" value="BRCT_dom_sf"/>
</dbReference>
<keyword evidence="11" id="KW-0238">DNA-binding</keyword>
<dbReference type="Gene3D" id="1.20.58.1280">
    <property type="entry name" value="DNA repair protein Rev1, C-terminal domain"/>
    <property type="match status" value="1"/>
</dbReference>
<dbReference type="GeneID" id="25030463"/>
<evidence type="ECO:0000256" key="13">
    <source>
        <dbReference type="ARBA" id="ARBA00023242"/>
    </source>
</evidence>
<dbReference type="PROSITE" id="PS50173">
    <property type="entry name" value="UMUC"/>
    <property type="match status" value="1"/>
</dbReference>
<dbReference type="VEuPathDB" id="FungiDB:SOCG_01483"/>
<keyword evidence="9" id="KW-0227">DNA damage</keyword>
<dbReference type="SUPFAM" id="SSF56672">
    <property type="entry name" value="DNA/RNA polymerases"/>
    <property type="match status" value="1"/>
</dbReference>
<evidence type="ECO:0000256" key="4">
    <source>
        <dbReference type="ARBA" id="ARBA00020399"/>
    </source>
</evidence>
<dbReference type="GO" id="GO:0046872">
    <property type="term" value="F:metal ion binding"/>
    <property type="evidence" value="ECO:0007669"/>
    <property type="project" value="UniProtKB-KW"/>
</dbReference>
<feature type="region of interest" description="Disordered" evidence="16">
    <location>
        <begin position="676"/>
        <end position="698"/>
    </location>
</feature>
<dbReference type="InterPro" id="IPR036775">
    <property type="entry name" value="DNA_pol_Y-fam_lit_finger_sf"/>
</dbReference>
<dbReference type="Gene3D" id="3.30.1490.100">
    <property type="entry name" value="DNA polymerase, Y-family, little finger domain"/>
    <property type="match status" value="1"/>
</dbReference>
<comment type="similarity">
    <text evidence="3">Belongs to the DNA polymerase type-Y family.</text>
</comment>
<evidence type="ECO:0000256" key="12">
    <source>
        <dbReference type="ARBA" id="ARBA00023204"/>
    </source>
</evidence>
<keyword evidence="12" id="KW-0234">DNA repair</keyword>
<dbReference type="InterPro" id="IPR001357">
    <property type="entry name" value="BRCT_dom"/>
</dbReference>
<reference evidence="19 20" key="1">
    <citation type="journal article" date="2011" name="Science">
        <title>Comparative functional genomics of the fission yeasts.</title>
        <authorList>
            <person name="Rhind N."/>
            <person name="Chen Z."/>
            <person name="Yassour M."/>
            <person name="Thompson D.A."/>
            <person name="Haas B.J."/>
            <person name="Habib N."/>
            <person name="Wapinski I."/>
            <person name="Roy S."/>
            <person name="Lin M.F."/>
            <person name="Heiman D.I."/>
            <person name="Young S.K."/>
            <person name="Furuya K."/>
            <person name="Guo Y."/>
            <person name="Pidoux A."/>
            <person name="Chen H.M."/>
            <person name="Robbertse B."/>
            <person name="Goldberg J.M."/>
            <person name="Aoki K."/>
            <person name="Bayne E.H."/>
            <person name="Berlin A.M."/>
            <person name="Desjardins C.A."/>
            <person name="Dobbs E."/>
            <person name="Dukaj L."/>
            <person name="Fan L."/>
            <person name="FitzGerald M.G."/>
            <person name="French C."/>
            <person name="Gujja S."/>
            <person name="Hansen K."/>
            <person name="Keifenheim D."/>
            <person name="Levin J.Z."/>
            <person name="Mosher R.A."/>
            <person name="Mueller C.A."/>
            <person name="Pfiffner J."/>
            <person name="Priest M."/>
            <person name="Russ C."/>
            <person name="Smialowska A."/>
            <person name="Swoboda P."/>
            <person name="Sykes S.M."/>
            <person name="Vaughn M."/>
            <person name="Vengrova S."/>
            <person name="Yoder R."/>
            <person name="Zeng Q."/>
            <person name="Allshire R."/>
            <person name="Baulcombe D."/>
            <person name="Birren B.W."/>
            <person name="Brown W."/>
            <person name="Ekwall K."/>
            <person name="Kellis M."/>
            <person name="Leatherwood J."/>
            <person name="Levin H."/>
            <person name="Margalit H."/>
            <person name="Martienssen R."/>
            <person name="Nieduszynski C.A."/>
            <person name="Spatafora J.W."/>
            <person name="Friedman N."/>
            <person name="Dalgaard J.Z."/>
            <person name="Baumann P."/>
            <person name="Niki H."/>
            <person name="Regev A."/>
            <person name="Nusbaum C."/>
        </authorList>
    </citation>
    <scope>NUCLEOTIDE SEQUENCE [LARGE SCALE GENOMIC DNA]</scope>
    <source>
        <strain evidence="20">yFS286</strain>
    </source>
</reference>
<evidence type="ECO:0000256" key="16">
    <source>
        <dbReference type="SAM" id="MobiDB-lite"/>
    </source>
</evidence>
<dbReference type="eggNOG" id="KOG2093">
    <property type="taxonomic scope" value="Eukaryota"/>
</dbReference>
<dbReference type="Proteomes" id="UP000016088">
    <property type="component" value="Unassembled WGS sequence"/>
</dbReference>
<evidence type="ECO:0000256" key="15">
    <source>
        <dbReference type="ARBA" id="ARBA00081902"/>
    </source>
</evidence>
<gene>
    <name evidence="19" type="ORF">SOCG_01483</name>
</gene>
<dbReference type="Gene3D" id="3.30.70.270">
    <property type="match status" value="1"/>
</dbReference>
<keyword evidence="6 19" id="KW-0808">Transferase</keyword>
<evidence type="ECO:0000256" key="6">
    <source>
        <dbReference type="ARBA" id="ARBA00022679"/>
    </source>
</evidence>
<sequence length="951" mass="108969">MALQRKKRDHPNGKADFNELEDDAYESVGFHDYGDYFERKKRKLQNQNAALYRDTEESSTSNIFKGLSMAINGYTNPSYSELRTMIIQNGGTFVQYVDKKTSLSFLICSFLTPSKANQWKHHKVVTPQWIVDCINKKKLLPWTNYRAIQPVASQSLLSFPETYRERDSQLSKQHHESLKVDSQVEDALPSYNEEQTEMKERSENLPDSLKSLSNSARHNYLLLKNPNIRKSTTQNPEFLQKFFNSSRLHHLSTWKTALKEEIQIMTASTGLTSSRNLKSINEKHFIMHVDFDCFFAAVSTRNTGDLQLKPVAVAHGIKNSEIASCNYEARKYGIKNGMFVSTAKSLCPSLVLVDYDFDAYEAVSREFYSVLVDTPNDYLKVISIDEALLDLTNHVQCFEDCVNIAESIRTRVRMKTNCDVSVGIGSNVLLARLALRKAKPHNVFYIKDEDASVYMQSLPVQDLPGVGPSQSSKLFELFNVKFVGDLQRLNKNVLQKSFGTNYGLHLYNISRGIDTDVITNETPRRSISVDVNWGVRFVFLEDAMDFLKRLLQELLNRMSKCDVSLHQLQLRVLKRPENVSFDPVKYLGAGEVTPLTRSIMFTSATKSFDILYKRLTNLFISLDVDPGDVRGIGLQASKIVKDTKNEKLFNFNAPIKTPQKKIVSGQFGSPNRLHSQAQEFDKSNEDNDPSLARDTFIPSTPYDLPSSSQISPGVLAQLPQSMQGSIKRQLDVQNKRIDEIPSQLDPLFLKELPTPIRNEVKEDHEITINKRLKLKSHALPNVKVPEDTVKKIQQQDAFERMLRPNKKEKKQYLPQVDLQVLEELPKEIQESVLEENRLSRYDLAREVKMKPNPVISFQQKQSIDDLRELLAKWYQKSPRGPNSHDVDYFSRYLGRVIREERNLLKAQALVRWLQQLNRKDKTAAWQTAIEKTIEAVQEACLVRNTPPLVLL</sequence>
<dbReference type="Gene3D" id="3.40.1170.60">
    <property type="match status" value="1"/>
</dbReference>
<evidence type="ECO:0000259" key="18">
    <source>
        <dbReference type="PROSITE" id="PS50173"/>
    </source>
</evidence>
<dbReference type="CDD" id="cd17719">
    <property type="entry name" value="BRCT_Rev1"/>
    <property type="match status" value="1"/>
</dbReference>
<feature type="domain" description="UmuC" evidence="18">
    <location>
        <begin position="286"/>
        <end position="467"/>
    </location>
</feature>
<evidence type="ECO:0000256" key="11">
    <source>
        <dbReference type="ARBA" id="ARBA00023125"/>
    </source>
</evidence>
<dbReference type="AlphaFoldDB" id="S9RAV3"/>
<dbReference type="OMA" id="GGEFHIY"/>
<protein>
    <recommendedName>
        <fullName evidence="4">DNA repair protein REV1</fullName>
    </recommendedName>
    <alternativeName>
        <fullName evidence="15">Reversionless protein 1</fullName>
    </alternativeName>
</protein>
<dbReference type="FunFam" id="3.30.1490.100:FF:000001">
    <property type="entry name" value="DNA repair protein REV1"/>
    <property type="match status" value="1"/>
</dbReference>
<evidence type="ECO:0000313" key="19">
    <source>
        <dbReference type="EMBL" id="EPX71264.1"/>
    </source>
</evidence>
<dbReference type="Gene3D" id="6.10.250.1490">
    <property type="match status" value="1"/>
</dbReference>
<dbReference type="HOGENOM" id="CLU_003901_1_1_1"/>
<dbReference type="InterPro" id="IPR053848">
    <property type="entry name" value="IMS_HHH_1"/>
</dbReference>
<dbReference type="GO" id="GO:0017125">
    <property type="term" value="F:deoxycytidyl transferase activity"/>
    <property type="evidence" value="ECO:0007669"/>
    <property type="project" value="TreeGrafter"/>
</dbReference>
<evidence type="ECO:0000256" key="1">
    <source>
        <dbReference type="ARBA" id="ARBA00001946"/>
    </source>
</evidence>
<dbReference type="PANTHER" id="PTHR45990">
    <property type="entry name" value="DNA REPAIR PROTEIN REV1"/>
    <property type="match status" value="1"/>
</dbReference>
<evidence type="ECO:0000256" key="5">
    <source>
        <dbReference type="ARBA" id="ARBA00022634"/>
    </source>
</evidence>
<dbReference type="SUPFAM" id="SSF52113">
    <property type="entry name" value="BRCT domain"/>
    <property type="match status" value="1"/>
</dbReference>
<evidence type="ECO:0000256" key="9">
    <source>
        <dbReference type="ARBA" id="ARBA00022763"/>
    </source>
</evidence>
<dbReference type="PROSITE" id="PS50172">
    <property type="entry name" value="BRCT"/>
    <property type="match status" value="1"/>
</dbReference>
<dbReference type="GO" id="GO:0070987">
    <property type="term" value="P:error-free translesion synthesis"/>
    <property type="evidence" value="ECO:0007669"/>
    <property type="project" value="EnsemblFungi"/>
</dbReference>
<dbReference type="GO" id="GO:0042276">
    <property type="term" value="P:error-prone translesion synthesis"/>
    <property type="evidence" value="ECO:0007669"/>
    <property type="project" value="EnsemblFungi"/>
</dbReference>
<dbReference type="RefSeq" id="XP_013019890.1">
    <property type="nucleotide sequence ID" value="XM_013164436.1"/>
</dbReference>
<dbReference type="Gene3D" id="3.40.50.10190">
    <property type="entry name" value="BRCT domain"/>
    <property type="match status" value="1"/>
</dbReference>
<feature type="domain" description="BRCT" evidence="17">
    <location>
        <begin position="59"/>
        <end position="147"/>
    </location>
</feature>
<keyword evidence="20" id="KW-1185">Reference proteome</keyword>
<evidence type="ECO:0000256" key="2">
    <source>
        <dbReference type="ARBA" id="ARBA00004123"/>
    </source>
</evidence>
<dbReference type="InterPro" id="IPR043128">
    <property type="entry name" value="Rev_trsase/Diguanyl_cyclase"/>
</dbReference>
<evidence type="ECO:0000256" key="8">
    <source>
        <dbReference type="ARBA" id="ARBA00022723"/>
    </source>
</evidence>
<dbReference type="SMART" id="SM00292">
    <property type="entry name" value="BRCT"/>
    <property type="match status" value="1"/>
</dbReference>
<dbReference type="GO" id="GO:0003684">
    <property type="term" value="F:damaged DNA binding"/>
    <property type="evidence" value="ECO:0007669"/>
    <property type="project" value="InterPro"/>
</dbReference>
<keyword evidence="8" id="KW-0479">Metal-binding</keyword>
<dbReference type="GO" id="GO:0006281">
    <property type="term" value="P:DNA repair"/>
    <property type="evidence" value="ECO:0007669"/>
    <property type="project" value="UniProtKB-KW"/>
</dbReference>
<dbReference type="SUPFAM" id="SSF100879">
    <property type="entry name" value="Lesion bypass DNA polymerase (Y-family), little finger domain"/>
    <property type="match status" value="1"/>
</dbReference>
<dbReference type="Gene3D" id="1.10.150.20">
    <property type="entry name" value="5' to 3' exonuclease, C-terminal subdomain"/>
    <property type="match status" value="1"/>
</dbReference>
<evidence type="ECO:0000259" key="17">
    <source>
        <dbReference type="PROSITE" id="PS50172"/>
    </source>
</evidence>
<dbReference type="Pfam" id="PF11799">
    <property type="entry name" value="IMS_C"/>
    <property type="match status" value="1"/>
</dbReference>
<dbReference type="InterPro" id="IPR001126">
    <property type="entry name" value="UmuC"/>
</dbReference>
<dbReference type="InterPro" id="IPR031991">
    <property type="entry name" value="Rev1_C"/>
</dbReference>
<evidence type="ECO:0000313" key="20">
    <source>
        <dbReference type="Proteomes" id="UP000016088"/>
    </source>
</evidence>
<dbReference type="InterPro" id="IPR017961">
    <property type="entry name" value="DNA_pol_Y-fam_little_finger"/>
</dbReference>
<dbReference type="Pfam" id="PF00817">
    <property type="entry name" value="IMS"/>
    <property type="match status" value="1"/>
</dbReference>
<organism evidence="19 20">
    <name type="scientific">Schizosaccharomyces octosporus (strain yFS286)</name>
    <name type="common">Fission yeast</name>
    <name type="synonym">Octosporomyces octosporus</name>
    <dbReference type="NCBI Taxonomy" id="483514"/>
    <lineage>
        <taxon>Eukaryota</taxon>
        <taxon>Fungi</taxon>
        <taxon>Dikarya</taxon>
        <taxon>Ascomycota</taxon>
        <taxon>Taphrinomycotina</taxon>
        <taxon>Schizosaccharomycetes</taxon>
        <taxon>Schizosaccharomycetales</taxon>
        <taxon>Schizosaccharomycetaceae</taxon>
        <taxon>Schizosaccharomyces</taxon>
    </lineage>
</organism>
<evidence type="ECO:0000256" key="7">
    <source>
        <dbReference type="ARBA" id="ARBA00022695"/>
    </source>
</evidence>
<proteinExistence type="inferred from homology"/>
<dbReference type="FunFam" id="3.40.50.10190:FF:000011">
    <property type="entry name" value="DNA repair protein REV1"/>
    <property type="match status" value="1"/>
</dbReference>
<dbReference type="Pfam" id="PF21999">
    <property type="entry name" value="IMS_HHH_1"/>
    <property type="match status" value="1"/>
</dbReference>
<dbReference type="GO" id="GO:0003887">
    <property type="term" value="F:DNA-directed DNA polymerase activity"/>
    <property type="evidence" value="ECO:0007669"/>
    <property type="project" value="InterPro"/>
</dbReference>
<keyword evidence="10" id="KW-0460">Magnesium</keyword>
<comment type="subcellular location">
    <subcellularLocation>
        <location evidence="2">Nucleus</location>
    </subcellularLocation>
</comment>
<name>S9RAV3_SCHOY</name>
<keyword evidence="5" id="KW-0237">DNA synthesis</keyword>
<evidence type="ECO:0000256" key="10">
    <source>
        <dbReference type="ARBA" id="ARBA00022842"/>
    </source>
</evidence>
<dbReference type="CDD" id="cd01701">
    <property type="entry name" value="PolY_Rev1"/>
    <property type="match status" value="1"/>
</dbReference>
<dbReference type="Pfam" id="PF16727">
    <property type="entry name" value="REV1_C"/>
    <property type="match status" value="1"/>
</dbReference>
<dbReference type="Pfam" id="PF16589">
    <property type="entry name" value="BRCT_2"/>
    <property type="match status" value="1"/>
</dbReference>
<comment type="function">
    <text evidence="14">Deoxycytidyl transferase involved in DNA repair. Transfers a dCMP residue from dCTP to the 3'-end of a DNA primer in a template-dependent reaction. May assist in the first step in the bypass of abasic lesions by the insertion of a nucleotide opposite the lesion. Required for normal induction of mutations by physical and chemical agents. Involved in mitochondrial DNA mutagenesis.</text>
</comment>
<dbReference type="PANTHER" id="PTHR45990:SF1">
    <property type="entry name" value="DNA REPAIR PROTEIN REV1"/>
    <property type="match status" value="1"/>
</dbReference>
<dbReference type="InterPro" id="IPR038401">
    <property type="entry name" value="Rev1_C_sf"/>
</dbReference>
<dbReference type="OrthoDB" id="427711at2759"/>
<keyword evidence="7" id="KW-0548">Nucleotidyltransferase</keyword>
<evidence type="ECO:0000256" key="3">
    <source>
        <dbReference type="ARBA" id="ARBA00010945"/>
    </source>
</evidence>
<dbReference type="InterPro" id="IPR043502">
    <property type="entry name" value="DNA/RNA_pol_sf"/>
</dbReference>
<accession>S9RAV3</accession>
<dbReference type="EMBL" id="KE503208">
    <property type="protein sequence ID" value="EPX71264.1"/>
    <property type="molecule type" value="Genomic_DNA"/>
</dbReference>
<comment type="cofactor">
    <cofactor evidence="1">
        <name>Mg(2+)</name>
        <dbReference type="ChEBI" id="CHEBI:18420"/>
    </cofactor>
</comment>
<dbReference type="GO" id="GO:0035861">
    <property type="term" value="C:site of double-strand break"/>
    <property type="evidence" value="ECO:0007669"/>
    <property type="project" value="EnsemblFungi"/>
</dbReference>
<keyword evidence="13" id="KW-0539">Nucleus</keyword>
<dbReference type="GO" id="GO:0005634">
    <property type="term" value="C:nucleus"/>
    <property type="evidence" value="ECO:0007669"/>
    <property type="project" value="UniProtKB-SubCell"/>
</dbReference>